<accession>A0ABU6VZY1</accession>
<dbReference type="InterPro" id="IPR023342">
    <property type="entry name" value="APO_dom"/>
</dbReference>
<reference evidence="3 4" key="1">
    <citation type="journal article" date="2023" name="Plants (Basel)">
        <title>Bridging the Gap: Combining Genomics and Transcriptomics Approaches to Understand Stylosanthes scabra, an Orphan Legume from the Brazilian Caatinga.</title>
        <authorList>
            <person name="Ferreira-Neto J.R.C."/>
            <person name="da Silva M.D."/>
            <person name="Binneck E."/>
            <person name="de Melo N.F."/>
            <person name="da Silva R.H."/>
            <person name="de Melo A.L.T.M."/>
            <person name="Pandolfi V."/>
            <person name="Bustamante F.O."/>
            <person name="Brasileiro-Vidal A.C."/>
            <person name="Benko-Iseppon A.M."/>
        </authorList>
    </citation>
    <scope>NUCLEOTIDE SEQUENCE [LARGE SCALE GENOMIC DNA]</scope>
    <source>
        <tissue evidence="3">Leaves</tissue>
    </source>
</reference>
<organism evidence="3 4">
    <name type="scientific">Stylosanthes scabra</name>
    <dbReference type="NCBI Taxonomy" id="79078"/>
    <lineage>
        <taxon>Eukaryota</taxon>
        <taxon>Viridiplantae</taxon>
        <taxon>Streptophyta</taxon>
        <taxon>Embryophyta</taxon>
        <taxon>Tracheophyta</taxon>
        <taxon>Spermatophyta</taxon>
        <taxon>Magnoliopsida</taxon>
        <taxon>eudicotyledons</taxon>
        <taxon>Gunneridae</taxon>
        <taxon>Pentapetalae</taxon>
        <taxon>rosids</taxon>
        <taxon>fabids</taxon>
        <taxon>Fabales</taxon>
        <taxon>Fabaceae</taxon>
        <taxon>Papilionoideae</taxon>
        <taxon>50 kb inversion clade</taxon>
        <taxon>dalbergioids sensu lato</taxon>
        <taxon>Dalbergieae</taxon>
        <taxon>Pterocarpus clade</taxon>
        <taxon>Stylosanthes</taxon>
    </lineage>
</organism>
<evidence type="ECO:0000313" key="4">
    <source>
        <dbReference type="Proteomes" id="UP001341840"/>
    </source>
</evidence>
<feature type="domain" description="APO" evidence="2">
    <location>
        <begin position="43"/>
        <end position="107"/>
    </location>
</feature>
<evidence type="ECO:0000256" key="1">
    <source>
        <dbReference type="SAM" id="MobiDB-lite"/>
    </source>
</evidence>
<feature type="region of interest" description="Disordered" evidence="1">
    <location>
        <begin position="41"/>
        <end position="63"/>
    </location>
</feature>
<dbReference type="EMBL" id="JASCZI010161905">
    <property type="protein sequence ID" value="MED6179175.1"/>
    <property type="molecule type" value="Genomic_DNA"/>
</dbReference>
<comment type="caution">
    <text evidence="3">The sequence shown here is derived from an EMBL/GenBank/DDBJ whole genome shotgun (WGS) entry which is preliminary data.</text>
</comment>
<proteinExistence type="predicted"/>
<evidence type="ECO:0000259" key="2">
    <source>
        <dbReference type="Pfam" id="PF05634"/>
    </source>
</evidence>
<feature type="non-terminal residue" evidence="3">
    <location>
        <position position="108"/>
    </location>
</feature>
<name>A0ABU6VZY1_9FABA</name>
<keyword evidence="4" id="KW-1185">Reference proteome</keyword>
<dbReference type="Pfam" id="PF05634">
    <property type="entry name" value="APO_RNA-bind"/>
    <property type="match status" value="1"/>
</dbReference>
<gene>
    <name evidence="3" type="ORF">PIB30_114701</name>
</gene>
<dbReference type="Proteomes" id="UP001341840">
    <property type="component" value="Unassembled WGS sequence"/>
</dbReference>
<evidence type="ECO:0000313" key="3">
    <source>
        <dbReference type="EMBL" id="MED6179175.1"/>
    </source>
</evidence>
<protein>
    <recommendedName>
        <fullName evidence="2">APO domain-containing protein</fullName>
    </recommendedName>
</protein>
<sequence length="108" mass="12473">MEMCAISISSEIIYHLKRLPHRFSAILSFSSDTSSPVSFWDDRESTYSDVPRPSQRKSERKPYVTPMKVLIERAKKEREARKAQPCRVLEEPPDNGLLVPELVEVAQR</sequence>